<dbReference type="AlphaFoldDB" id="A0A0H3KS31"/>
<evidence type="ECO:0000259" key="4">
    <source>
        <dbReference type="PROSITE" id="PS00662"/>
    </source>
</evidence>
<evidence type="ECO:0000313" key="6">
    <source>
        <dbReference type="Proteomes" id="UP000006690"/>
    </source>
</evidence>
<dbReference type="PANTHER" id="PTHR30258">
    <property type="entry name" value="TYPE II SECRETION SYSTEM PROTEIN GSPE-RELATED"/>
    <property type="match status" value="1"/>
</dbReference>
<dbReference type="InterPro" id="IPR001482">
    <property type="entry name" value="T2SS/T4SS_dom"/>
</dbReference>
<reference evidence="6" key="1">
    <citation type="journal article" date="2012" name="Appl. Microbiol. Biotechnol.">
        <title>The complete genome sequence of Pantoea ananatis AJ13355, an organism with great biotechnological potential.</title>
        <authorList>
            <person name="Hara Y."/>
            <person name="Kadotani N."/>
            <person name="Izui H."/>
            <person name="Katashkina J.I."/>
            <person name="Kuvaeva T.M."/>
            <person name="Andreeva I.G."/>
            <person name="Golubeva L.I."/>
            <person name="Malko D.B."/>
            <person name="Makeev V.J."/>
            <person name="Mashko S.V."/>
            <person name="Kozlov Y.I."/>
        </authorList>
    </citation>
    <scope>NUCLEOTIDE SEQUENCE [LARGE SCALE GENOMIC DNA]</scope>
    <source>
        <strain evidence="6">AJ13355</strain>
    </source>
</reference>
<feature type="domain" description="Bacterial type II secretion system protein E" evidence="4">
    <location>
        <begin position="316"/>
        <end position="330"/>
    </location>
</feature>
<evidence type="ECO:0000256" key="1">
    <source>
        <dbReference type="ARBA" id="ARBA00006611"/>
    </source>
</evidence>
<evidence type="ECO:0000313" key="5">
    <source>
        <dbReference type="EMBL" id="BAK10162.1"/>
    </source>
</evidence>
<protein>
    <submittedName>
        <fullName evidence="5">Protein transport protein HofB</fullName>
    </submittedName>
</protein>
<dbReference type="eggNOG" id="COG2804">
    <property type="taxonomic scope" value="Bacteria"/>
</dbReference>
<dbReference type="PANTHER" id="PTHR30258:SF1">
    <property type="entry name" value="PROTEIN TRANSPORT PROTEIN HOFB HOMOLOG"/>
    <property type="match status" value="1"/>
</dbReference>
<keyword evidence="3" id="KW-0067">ATP-binding</keyword>
<keyword evidence="2" id="KW-0547">Nucleotide-binding</keyword>
<dbReference type="EMBL" id="AP012032">
    <property type="protein sequence ID" value="BAK10162.1"/>
    <property type="molecule type" value="Genomic_DNA"/>
</dbReference>
<accession>A0A0H3KS31</accession>
<dbReference type="Proteomes" id="UP000006690">
    <property type="component" value="Chromosome"/>
</dbReference>
<gene>
    <name evidence="5" type="primary">hofB</name>
    <name evidence="5" type="ordered locus">PAJ_0082</name>
</gene>
<dbReference type="NCBIfam" id="NF007755">
    <property type="entry name" value="PRK10436.1"/>
    <property type="match status" value="1"/>
</dbReference>
<dbReference type="Gene3D" id="3.40.50.300">
    <property type="entry name" value="P-loop containing nucleotide triphosphate hydrolases"/>
    <property type="match status" value="1"/>
</dbReference>
<sequence>MKAAFSGSAPVPALIPRYVIIVRSSSALPIGEVPMPTSDDAIALICQRFRAIVLEHSATHLRLAVPESVPAGLMEALQFASQCQAEVECWPRARIEQFESMRKPLVANEKAPGESTIDTASQLLRQATLRRASDIHIEPYQSTLRIRLRIDGVLHPLPLQFDTQPAALLARLKILAGLDIAERRLPQDGQFSCDIDGKSASFRLSTLPVQGGEKAVVRLLQSEGAALSLDKLGLPTAQLRLLTAALRQPQGLILVTGPTGSGKTFTLYSGLSAINQPDKNVCSVEDPVEIPLPGINQTQINPKYGLDFNRVLRALLRQDPDVMMVGEIRDGETAEIAVKAAQTGHLVLSTLHTNSTAETLTRLRQMGIPGYLLGSALRLIVAQRLVRRLCPHCRKPAQAVAHFPASLWPGTLQTWRAPGCDHCFSGYFGRLALFELLPITAKLQNAIAAEMPLEGLLSLAKQQGMRTLLASGLEAVSRGDTSLEEMQRVVGLDND</sequence>
<dbReference type="InterPro" id="IPR027417">
    <property type="entry name" value="P-loop_NTPase"/>
</dbReference>
<proteinExistence type="inferred from homology"/>
<dbReference type="GO" id="GO:0005886">
    <property type="term" value="C:plasma membrane"/>
    <property type="evidence" value="ECO:0007669"/>
    <property type="project" value="TreeGrafter"/>
</dbReference>
<organism evidence="5 6">
    <name type="scientific">Pantoea ananatis (strain AJ13355)</name>
    <dbReference type="NCBI Taxonomy" id="932677"/>
    <lineage>
        <taxon>Bacteria</taxon>
        <taxon>Pseudomonadati</taxon>
        <taxon>Pseudomonadota</taxon>
        <taxon>Gammaproteobacteria</taxon>
        <taxon>Enterobacterales</taxon>
        <taxon>Erwiniaceae</taxon>
        <taxon>Pantoea</taxon>
    </lineage>
</organism>
<dbReference type="GO" id="GO:0016887">
    <property type="term" value="F:ATP hydrolysis activity"/>
    <property type="evidence" value="ECO:0007669"/>
    <property type="project" value="TreeGrafter"/>
</dbReference>
<dbReference type="HOGENOM" id="CLU_013446_2_2_6"/>
<evidence type="ECO:0000256" key="3">
    <source>
        <dbReference type="ARBA" id="ARBA00022840"/>
    </source>
</evidence>
<dbReference type="GO" id="GO:0005524">
    <property type="term" value="F:ATP binding"/>
    <property type="evidence" value="ECO:0007669"/>
    <property type="project" value="UniProtKB-KW"/>
</dbReference>
<dbReference type="PATRIC" id="fig|932677.3.peg.84"/>
<dbReference type="SUPFAM" id="SSF52540">
    <property type="entry name" value="P-loop containing nucleoside triphosphate hydrolases"/>
    <property type="match status" value="1"/>
</dbReference>
<dbReference type="Pfam" id="PF00437">
    <property type="entry name" value="T2SSE"/>
    <property type="match status" value="1"/>
</dbReference>
<dbReference type="Gene3D" id="3.30.450.90">
    <property type="match status" value="1"/>
</dbReference>
<dbReference type="CDD" id="cd01129">
    <property type="entry name" value="PulE-GspE-like"/>
    <property type="match status" value="1"/>
</dbReference>
<comment type="similarity">
    <text evidence="1">Belongs to the GSP E family.</text>
</comment>
<dbReference type="KEGG" id="paj:PAJ_0082"/>
<evidence type="ECO:0000256" key="2">
    <source>
        <dbReference type="ARBA" id="ARBA00022741"/>
    </source>
</evidence>
<dbReference type="PROSITE" id="PS00662">
    <property type="entry name" value="T2SP_E"/>
    <property type="match status" value="1"/>
</dbReference>
<name>A0A0H3KS31_PANAA</name>